<protein>
    <submittedName>
        <fullName evidence="2">Uncharacterized protein</fullName>
    </submittedName>
</protein>
<evidence type="ECO:0000256" key="1">
    <source>
        <dbReference type="SAM" id="MobiDB-lite"/>
    </source>
</evidence>
<proteinExistence type="predicted"/>
<keyword evidence="3" id="KW-1185">Reference proteome</keyword>
<accession>A0A369JDX9</accession>
<dbReference type="AlphaFoldDB" id="A0A369JDX9"/>
<feature type="compositionally biased region" description="Low complexity" evidence="1">
    <location>
        <begin position="26"/>
        <end position="36"/>
    </location>
</feature>
<gene>
    <name evidence="2" type="ORF">Hypma_012697</name>
</gene>
<feature type="compositionally biased region" description="Basic and acidic residues" evidence="1">
    <location>
        <begin position="37"/>
        <end position="48"/>
    </location>
</feature>
<dbReference type="Proteomes" id="UP000076154">
    <property type="component" value="Unassembled WGS sequence"/>
</dbReference>
<name>A0A369JDX9_HYPMA</name>
<evidence type="ECO:0000313" key="2">
    <source>
        <dbReference type="EMBL" id="RDB20349.1"/>
    </source>
</evidence>
<organism evidence="2 3">
    <name type="scientific">Hypsizygus marmoreus</name>
    <name type="common">White beech mushroom</name>
    <name type="synonym">Agaricus marmoreus</name>
    <dbReference type="NCBI Taxonomy" id="39966"/>
    <lineage>
        <taxon>Eukaryota</taxon>
        <taxon>Fungi</taxon>
        <taxon>Dikarya</taxon>
        <taxon>Basidiomycota</taxon>
        <taxon>Agaricomycotina</taxon>
        <taxon>Agaricomycetes</taxon>
        <taxon>Agaricomycetidae</taxon>
        <taxon>Agaricales</taxon>
        <taxon>Tricholomatineae</taxon>
        <taxon>Lyophyllaceae</taxon>
        <taxon>Hypsizygus</taxon>
    </lineage>
</organism>
<sequence length="108" mass="12180">MGARTPGTSWVIDQYNSVIDIYTTTDSPTNTTPNDSYECRNTKGDTKADPWPWALENDVERNEEKLSRSEACQRSVELAELSITSSLVAFTMRRRCIVFSNTDPLLSL</sequence>
<feature type="region of interest" description="Disordered" evidence="1">
    <location>
        <begin position="26"/>
        <end position="51"/>
    </location>
</feature>
<dbReference type="InParanoid" id="A0A369JDX9"/>
<dbReference type="EMBL" id="LUEZ02000069">
    <property type="protein sequence ID" value="RDB20349.1"/>
    <property type="molecule type" value="Genomic_DNA"/>
</dbReference>
<reference evidence="2" key="1">
    <citation type="submission" date="2018-04" db="EMBL/GenBank/DDBJ databases">
        <title>Whole genome sequencing of Hypsizygus marmoreus.</title>
        <authorList>
            <person name="Choi I.-G."/>
            <person name="Min B."/>
            <person name="Kim J.-G."/>
            <person name="Kim S."/>
            <person name="Oh Y.-L."/>
            <person name="Kong W.-S."/>
            <person name="Park H."/>
            <person name="Jeong J."/>
            <person name="Song E.-S."/>
        </authorList>
    </citation>
    <scope>NUCLEOTIDE SEQUENCE [LARGE SCALE GENOMIC DNA]</scope>
    <source>
        <strain evidence="2">51987-8</strain>
    </source>
</reference>
<evidence type="ECO:0000313" key="3">
    <source>
        <dbReference type="Proteomes" id="UP000076154"/>
    </source>
</evidence>
<comment type="caution">
    <text evidence="2">The sequence shown here is derived from an EMBL/GenBank/DDBJ whole genome shotgun (WGS) entry which is preliminary data.</text>
</comment>